<keyword evidence="3" id="KW-1185">Reference proteome</keyword>
<dbReference type="InterPro" id="IPR029068">
    <property type="entry name" value="Glyas_Bleomycin-R_OHBP_Dase"/>
</dbReference>
<name>A0ABS8HIV9_9XANT</name>
<evidence type="ECO:0000313" key="2">
    <source>
        <dbReference type="EMBL" id="MCC4620617.1"/>
    </source>
</evidence>
<dbReference type="SUPFAM" id="SSF54593">
    <property type="entry name" value="Glyoxalase/Bleomycin resistance protein/Dihydroxybiphenyl dioxygenase"/>
    <property type="match status" value="1"/>
</dbReference>
<comment type="caution">
    <text evidence="2">The sequence shown here is derived from an EMBL/GenBank/DDBJ whole genome shotgun (WGS) entry which is preliminary data.</text>
</comment>
<dbReference type="PANTHER" id="PTHR33990:SF1">
    <property type="entry name" value="PROTEIN YJDN"/>
    <property type="match status" value="1"/>
</dbReference>
<evidence type="ECO:0000259" key="1">
    <source>
        <dbReference type="Pfam" id="PF06983"/>
    </source>
</evidence>
<accession>A0ABS8HIV9</accession>
<sequence>MTASISTCNRTRWPTTPASPWLDGPARRIPRHVAHLPAEDRPMHITPYLNFEGTCRAAFAHYQHVLGGEQRLMTYAQIPPEPDAEGATDASAADLVMHVTLAGTNGPLLMGSDLAPGKQLQRTNAISVALNFDDNLEAERVYAALADGGQVQMPIAETFWAERFGVCTDRFGVQWLVNGRYRSP</sequence>
<dbReference type="Pfam" id="PF06983">
    <property type="entry name" value="3-dmu-9_3-mt"/>
    <property type="match status" value="1"/>
</dbReference>
<dbReference type="RefSeq" id="WP_228325703.1">
    <property type="nucleotide sequence ID" value="NZ_CAWLZN010000001.1"/>
</dbReference>
<organism evidence="2 3">
    <name type="scientific">Xanthomonas cassavae CFBP 4642</name>
    <dbReference type="NCBI Taxonomy" id="1219375"/>
    <lineage>
        <taxon>Bacteria</taxon>
        <taxon>Pseudomonadati</taxon>
        <taxon>Pseudomonadota</taxon>
        <taxon>Gammaproteobacteria</taxon>
        <taxon>Lysobacterales</taxon>
        <taxon>Lysobacteraceae</taxon>
        <taxon>Xanthomonas</taxon>
    </lineage>
</organism>
<evidence type="ECO:0000313" key="3">
    <source>
        <dbReference type="Proteomes" id="UP001199206"/>
    </source>
</evidence>
<dbReference type="PANTHER" id="PTHR33990">
    <property type="entry name" value="PROTEIN YJDN-RELATED"/>
    <property type="match status" value="1"/>
</dbReference>
<protein>
    <submittedName>
        <fullName evidence="2">VOC family protein</fullName>
    </submittedName>
</protein>
<feature type="domain" description="PhnB-like" evidence="1">
    <location>
        <begin position="44"/>
        <end position="177"/>
    </location>
</feature>
<dbReference type="InterPro" id="IPR028973">
    <property type="entry name" value="PhnB-like"/>
</dbReference>
<dbReference type="Gene3D" id="3.10.180.10">
    <property type="entry name" value="2,3-Dihydroxybiphenyl 1,2-Dioxygenase, domain 1"/>
    <property type="match status" value="1"/>
</dbReference>
<proteinExistence type="predicted"/>
<reference evidence="2 3" key="1">
    <citation type="submission" date="2021-10" db="EMBL/GenBank/DDBJ databases">
        <title>Genome sequencing of Xanthomonas strains from NCPPB.</title>
        <authorList>
            <person name="Hussein R."/>
            <person name="Harrison J."/>
            <person name="Studholme D.J."/>
            <person name="Vicente J."/>
            <person name="Grant M."/>
        </authorList>
    </citation>
    <scope>NUCLEOTIDE SEQUENCE [LARGE SCALE GENOMIC DNA]</scope>
    <source>
        <strain evidence="2 3">NCPPB 101</strain>
    </source>
</reference>
<gene>
    <name evidence="2" type="ORF">LL965_11180</name>
</gene>
<dbReference type="EMBL" id="JAJGQJ010000022">
    <property type="protein sequence ID" value="MCC4620617.1"/>
    <property type="molecule type" value="Genomic_DNA"/>
</dbReference>
<dbReference type="CDD" id="cd06588">
    <property type="entry name" value="PhnB_like"/>
    <property type="match status" value="1"/>
</dbReference>
<dbReference type="Proteomes" id="UP001199206">
    <property type="component" value="Unassembled WGS sequence"/>
</dbReference>